<proteinExistence type="predicted"/>
<keyword evidence="1" id="KW-0812">Transmembrane</keyword>
<evidence type="ECO:0000256" key="1">
    <source>
        <dbReference type="SAM" id="Phobius"/>
    </source>
</evidence>
<dbReference type="Proteomes" id="UP000033980">
    <property type="component" value="Unassembled WGS sequence"/>
</dbReference>
<keyword evidence="1" id="KW-0472">Membrane</keyword>
<organism evidence="2 3">
    <name type="scientific">Candidatus Collierbacteria bacterium GW2011_GWC2_43_12</name>
    <dbReference type="NCBI Taxonomy" id="1618390"/>
    <lineage>
        <taxon>Bacteria</taxon>
        <taxon>Candidatus Collieribacteriota</taxon>
    </lineage>
</organism>
<evidence type="ECO:0000313" key="3">
    <source>
        <dbReference type="Proteomes" id="UP000033980"/>
    </source>
</evidence>
<evidence type="ECO:0000313" key="2">
    <source>
        <dbReference type="EMBL" id="KKS93260.1"/>
    </source>
</evidence>
<reference evidence="2 3" key="1">
    <citation type="journal article" date="2015" name="Nature">
        <title>rRNA introns, odd ribosomes, and small enigmatic genomes across a large radiation of phyla.</title>
        <authorList>
            <person name="Brown C.T."/>
            <person name="Hug L.A."/>
            <person name="Thomas B.C."/>
            <person name="Sharon I."/>
            <person name="Castelle C.J."/>
            <person name="Singh A."/>
            <person name="Wilkins M.J."/>
            <person name="Williams K.H."/>
            <person name="Banfield J.F."/>
        </authorList>
    </citation>
    <scope>NUCLEOTIDE SEQUENCE [LARGE SCALE GENOMIC DNA]</scope>
</reference>
<accession>A0A0G1D5R9</accession>
<keyword evidence="1" id="KW-1133">Transmembrane helix</keyword>
<sequence length="137" mass="15660">MTSPYKYHKSPMVYYPIIGTIVVAFLLFTDPNPYSLINLVYVSFIVLAFFLMGCAVTLATKTLYHHKVKDGVNPHKLTRDQYYWLNGQTPAKYLGKHEYTGKYVFSIAGVNDSDDPTDATYVLPGIVMEYFSEHKED</sequence>
<dbReference type="EMBL" id="LCFK01000023">
    <property type="protein sequence ID" value="KKS93260.1"/>
    <property type="molecule type" value="Genomic_DNA"/>
</dbReference>
<comment type="caution">
    <text evidence="2">The sequence shown here is derived from an EMBL/GenBank/DDBJ whole genome shotgun (WGS) entry which is preliminary data.</text>
</comment>
<gene>
    <name evidence="2" type="ORF">UV68_C0023G0014</name>
</gene>
<dbReference type="AlphaFoldDB" id="A0A0G1D5R9"/>
<feature type="transmembrane region" description="Helical" evidence="1">
    <location>
        <begin position="12"/>
        <end position="29"/>
    </location>
</feature>
<protein>
    <submittedName>
        <fullName evidence="2">Uncharacterized protein</fullName>
    </submittedName>
</protein>
<name>A0A0G1D5R9_9BACT</name>
<feature type="transmembrane region" description="Helical" evidence="1">
    <location>
        <begin position="35"/>
        <end position="59"/>
    </location>
</feature>